<dbReference type="PROSITE" id="PS50072">
    <property type="entry name" value="CSA_PPIASE_2"/>
    <property type="match status" value="1"/>
</dbReference>
<feature type="transmembrane region" description="Helical" evidence="5">
    <location>
        <begin position="12"/>
        <end position="34"/>
    </location>
</feature>
<comment type="similarity">
    <text evidence="1 4">Belongs to the cyclophilin-type PPIase family.</text>
</comment>
<dbReference type="CDD" id="cd00317">
    <property type="entry name" value="cyclophilin"/>
    <property type="match status" value="1"/>
</dbReference>
<evidence type="ECO:0000256" key="3">
    <source>
        <dbReference type="ARBA" id="ARBA00023235"/>
    </source>
</evidence>
<sequence>MAENDLVRRGMFFGAAVAVALATFGTFSIGATFLGRADAAEEDGPGPDLVIQVEGQAKGRVVIDLLPEVAPEHVKRIVTLAEAGEYDGVVFHRVIEGFMAQTGDVEFGKHAGDTSRAGMGGSDLPNLQAEFSSQAFKRGTVGMARSQDPNSANSQFFIMFDDAPHLDGQYTVVGRVVEGMDVVNKIKRGNSGRNGEVSNPDWMTKVTVEK</sequence>
<evidence type="ECO:0000313" key="8">
    <source>
        <dbReference type="Proteomes" id="UP000028826"/>
    </source>
</evidence>
<dbReference type="SUPFAM" id="SSF50891">
    <property type="entry name" value="Cyclophilin-like"/>
    <property type="match status" value="1"/>
</dbReference>
<dbReference type="EMBL" id="JGYG01000001">
    <property type="protein sequence ID" value="KFI32108.1"/>
    <property type="molecule type" value="Genomic_DNA"/>
</dbReference>
<evidence type="ECO:0000256" key="1">
    <source>
        <dbReference type="ARBA" id="ARBA00007365"/>
    </source>
</evidence>
<evidence type="ECO:0000256" key="4">
    <source>
        <dbReference type="RuleBase" id="RU363019"/>
    </source>
</evidence>
<keyword evidence="3 4" id="KW-0413">Isomerase</keyword>
<dbReference type="Pfam" id="PF00160">
    <property type="entry name" value="Pro_isomerase"/>
    <property type="match status" value="1"/>
</dbReference>
<dbReference type="PANTHER" id="PTHR45625">
    <property type="entry name" value="PEPTIDYL-PROLYL CIS-TRANS ISOMERASE-RELATED"/>
    <property type="match status" value="1"/>
</dbReference>
<dbReference type="GO" id="GO:0006457">
    <property type="term" value="P:protein folding"/>
    <property type="evidence" value="ECO:0007669"/>
    <property type="project" value="InterPro"/>
</dbReference>
<dbReference type="PANTHER" id="PTHR45625:SF4">
    <property type="entry name" value="PEPTIDYLPROLYL ISOMERASE DOMAIN AND WD REPEAT-CONTAINING PROTEIN 1"/>
    <property type="match status" value="1"/>
</dbReference>
<dbReference type="PROSITE" id="PS00170">
    <property type="entry name" value="CSA_PPIASE_1"/>
    <property type="match status" value="1"/>
</dbReference>
<keyword evidence="5" id="KW-0812">Transmembrane</keyword>
<dbReference type="Gene3D" id="2.40.100.10">
    <property type="entry name" value="Cyclophilin-like"/>
    <property type="match status" value="1"/>
</dbReference>
<name>A0A086YCV8_9RHOB</name>
<dbReference type="RefSeq" id="WP_242685171.1">
    <property type="nucleotide sequence ID" value="NZ_CAMIFG010000009.1"/>
</dbReference>
<evidence type="ECO:0000256" key="5">
    <source>
        <dbReference type="SAM" id="Phobius"/>
    </source>
</evidence>
<protein>
    <recommendedName>
        <fullName evidence="4">Peptidyl-prolyl cis-trans isomerase</fullName>
        <shortName evidence="4">PPIase</shortName>
        <ecNumber evidence="4">5.2.1.8</ecNumber>
    </recommendedName>
</protein>
<dbReference type="InterPro" id="IPR029000">
    <property type="entry name" value="Cyclophilin-like_dom_sf"/>
</dbReference>
<accession>A0A086YCV8</accession>
<dbReference type="GO" id="GO:0003755">
    <property type="term" value="F:peptidyl-prolyl cis-trans isomerase activity"/>
    <property type="evidence" value="ECO:0007669"/>
    <property type="project" value="UniProtKB-UniRule"/>
</dbReference>
<dbReference type="AlphaFoldDB" id="A0A086YCV8"/>
<dbReference type="eggNOG" id="COG0652">
    <property type="taxonomic scope" value="Bacteria"/>
</dbReference>
<gene>
    <name evidence="7" type="ORF">CN97_06780</name>
</gene>
<dbReference type="EC" id="5.2.1.8" evidence="4"/>
<feature type="domain" description="PPIase cyclophilin-type" evidence="6">
    <location>
        <begin position="48"/>
        <end position="210"/>
    </location>
</feature>
<evidence type="ECO:0000313" key="7">
    <source>
        <dbReference type="EMBL" id="KFI32108.1"/>
    </source>
</evidence>
<comment type="catalytic activity">
    <reaction evidence="4">
        <text>[protein]-peptidylproline (omega=180) = [protein]-peptidylproline (omega=0)</text>
        <dbReference type="Rhea" id="RHEA:16237"/>
        <dbReference type="Rhea" id="RHEA-COMP:10747"/>
        <dbReference type="Rhea" id="RHEA-COMP:10748"/>
        <dbReference type="ChEBI" id="CHEBI:83833"/>
        <dbReference type="ChEBI" id="CHEBI:83834"/>
        <dbReference type="EC" id="5.2.1.8"/>
    </reaction>
</comment>
<dbReference type="PRINTS" id="PR00153">
    <property type="entry name" value="CSAPPISMRASE"/>
</dbReference>
<keyword evidence="2 4" id="KW-0697">Rotamase</keyword>
<comment type="function">
    <text evidence="4">PPIases accelerate the folding of proteins. It catalyzes the cis-trans isomerization of proline imidic peptide bonds in oligopeptides.</text>
</comment>
<dbReference type="InterPro" id="IPR044666">
    <property type="entry name" value="Cyclophilin_A-like"/>
</dbReference>
<dbReference type="Proteomes" id="UP000028826">
    <property type="component" value="Unassembled WGS sequence"/>
</dbReference>
<organism evidence="7 8">
    <name type="scientific">Haematobacter massiliensis</name>
    <dbReference type="NCBI Taxonomy" id="195105"/>
    <lineage>
        <taxon>Bacteria</taxon>
        <taxon>Pseudomonadati</taxon>
        <taxon>Pseudomonadota</taxon>
        <taxon>Alphaproteobacteria</taxon>
        <taxon>Rhodobacterales</taxon>
        <taxon>Paracoccaceae</taxon>
        <taxon>Haematobacter</taxon>
    </lineage>
</organism>
<keyword evidence="5" id="KW-0472">Membrane</keyword>
<dbReference type="STRING" id="195105.CN97_06780"/>
<evidence type="ECO:0000256" key="2">
    <source>
        <dbReference type="ARBA" id="ARBA00023110"/>
    </source>
</evidence>
<reference evidence="7 8" key="1">
    <citation type="submission" date="2014-03" db="EMBL/GenBank/DDBJ databases">
        <title>Genome of Haematobacter massiliensis CCUG 47968.</title>
        <authorList>
            <person name="Wang D."/>
            <person name="Wang G."/>
        </authorList>
    </citation>
    <scope>NUCLEOTIDE SEQUENCE [LARGE SCALE GENOMIC DNA]</scope>
    <source>
        <strain evidence="7 8">CCUG 47968</strain>
    </source>
</reference>
<comment type="caution">
    <text evidence="7">The sequence shown here is derived from an EMBL/GenBank/DDBJ whole genome shotgun (WGS) entry which is preliminary data.</text>
</comment>
<evidence type="ECO:0000259" key="6">
    <source>
        <dbReference type="PROSITE" id="PS50072"/>
    </source>
</evidence>
<dbReference type="InterPro" id="IPR002130">
    <property type="entry name" value="Cyclophilin-type_PPIase_dom"/>
</dbReference>
<keyword evidence="5" id="KW-1133">Transmembrane helix</keyword>
<proteinExistence type="inferred from homology"/>
<dbReference type="InterPro" id="IPR020892">
    <property type="entry name" value="Cyclophilin-type_PPIase_CS"/>
</dbReference>
<keyword evidence="8" id="KW-1185">Reference proteome</keyword>